<keyword evidence="6" id="KW-1015">Disulfide bond</keyword>
<dbReference type="RefSeq" id="XP_030387433.1">
    <property type="nucleotide sequence ID" value="XM_030531573.1"/>
</dbReference>
<dbReference type="Gene3D" id="1.10.1450.10">
    <property type="entry name" value="Tetraspanin"/>
    <property type="match status" value="1"/>
</dbReference>
<evidence type="ECO:0000313" key="9">
    <source>
        <dbReference type="RefSeq" id="XP_030387433.1"/>
    </source>
</evidence>
<comment type="similarity">
    <text evidence="2 7">Belongs to the tetraspanin (TM4SF) family.</text>
</comment>
<evidence type="ECO:0000256" key="2">
    <source>
        <dbReference type="ARBA" id="ARBA00006840"/>
    </source>
</evidence>
<feature type="transmembrane region" description="Helical" evidence="7">
    <location>
        <begin position="192"/>
        <end position="215"/>
    </location>
</feature>
<keyword evidence="4 7" id="KW-1133">Transmembrane helix</keyword>
<evidence type="ECO:0000313" key="8">
    <source>
        <dbReference type="Proteomes" id="UP000504634"/>
    </source>
</evidence>
<feature type="transmembrane region" description="Helical" evidence="7">
    <location>
        <begin position="52"/>
        <end position="75"/>
    </location>
</feature>
<comment type="subcellular location">
    <subcellularLocation>
        <location evidence="1 7">Membrane</location>
        <topology evidence="1 7">Multi-pass membrane protein</topology>
    </subcellularLocation>
</comment>
<keyword evidence="5 7" id="KW-0472">Membrane</keyword>
<feature type="transmembrane region" description="Helical" evidence="7">
    <location>
        <begin position="87"/>
        <end position="105"/>
    </location>
</feature>
<proteinExistence type="inferred from homology"/>
<evidence type="ECO:0000256" key="7">
    <source>
        <dbReference type="RuleBase" id="RU361218"/>
    </source>
</evidence>
<evidence type="ECO:0000256" key="1">
    <source>
        <dbReference type="ARBA" id="ARBA00004141"/>
    </source>
</evidence>
<feature type="disulfide bond" evidence="6">
    <location>
        <begin position="141"/>
        <end position="178"/>
    </location>
</feature>
<dbReference type="InterPro" id="IPR018499">
    <property type="entry name" value="Tetraspanin/Peripherin"/>
</dbReference>
<dbReference type="Proteomes" id="UP000504634">
    <property type="component" value="Unplaced"/>
</dbReference>
<dbReference type="CDD" id="cd03127">
    <property type="entry name" value="tetraspanin_LEL"/>
    <property type="match status" value="1"/>
</dbReference>
<dbReference type="SUPFAM" id="SSF48652">
    <property type="entry name" value="Tetraspanin"/>
    <property type="match status" value="1"/>
</dbReference>
<dbReference type="GO" id="GO:0005886">
    <property type="term" value="C:plasma membrane"/>
    <property type="evidence" value="ECO:0007669"/>
    <property type="project" value="TreeGrafter"/>
</dbReference>
<dbReference type="InterPro" id="IPR008952">
    <property type="entry name" value="Tetraspanin_EC2_sf"/>
</dbReference>
<gene>
    <name evidence="9" type="primary">LOC115634032</name>
</gene>
<dbReference type="PRINTS" id="PR00259">
    <property type="entry name" value="TMFOUR"/>
</dbReference>
<protein>
    <recommendedName>
        <fullName evidence="7">Tetraspanin</fullName>
    </recommendedName>
</protein>
<sequence length="227" mass="25043">MDCGGVLVKYVLFIFNILFVICGILIIVLGSIMVSKMSDFSNVEQAFNTNSVAIVLLVLGCMIFVISFLGCCGAIRENNCSLSMYSIFMLGLFLCQIAVIVYVWVQRPQIIDSIDKVVYKVWEQRAVDQPVLDAMQRSFKCCGYYKFTDYGSMTLPASCCDSTGSSCNVSQVLLTPGCKSAVESFWDKNVSIIKYAGLGVAAIELTAFIFACCLANQIRNNGRRSNF</sequence>
<reference evidence="9" key="1">
    <citation type="submission" date="2025-08" db="UniProtKB">
        <authorList>
            <consortium name="RefSeq"/>
        </authorList>
    </citation>
    <scope>IDENTIFICATION</scope>
    <source>
        <strain evidence="9">11010-0011.00</strain>
        <tissue evidence="9">Whole body</tissue>
    </source>
</reference>
<dbReference type="PIRSF" id="PIRSF002419">
    <property type="entry name" value="Tetraspanin"/>
    <property type="match status" value="1"/>
</dbReference>
<feature type="disulfide bond" evidence="6">
    <location>
        <begin position="142"/>
        <end position="160"/>
    </location>
</feature>
<evidence type="ECO:0000256" key="3">
    <source>
        <dbReference type="ARBA" id="ARBA00022692"/>
    </source>
</evidence>
<evidence type="ECO:0000256" key="6">
    <source>
        <dbReference type="PIRSR" id="PIRSR002419-1"/>
    </source>
</evidence>
<dbReference type="PANTHER" id="PTHR19282:SF521">
    <property type="entry name" value="IP01817P-RELATED"/>
    <property type="match status" value="1"/>
</dbReference>
<dbReference type="PANTHER" id="PTHR19282">
    <property type="entry name" value="TETRASPANIN"/>
    <property type="match status" value="1"/>
</dbReference>
<accession>A0A6J2UIU7</accession>
<keyword evidence="3 7" id="KW-0812">Transmembrane</keyword>
<keyword evidence="8" id="KW-1185">Reference proteome</keyword>
<organism evidence="8 9">
    <name type="scientific">Drosophila lebanonensis</name>
    <name type="common">Fruit fly</name>
    <name type="synonym">Scaptodrosophila lebanonensis</name>
    <dbReference type="NCBI Taxonomy" id="7225"/>
    <lineage>
        <taxon>Eukaryota</taxon>
        <taxon>Metazoa</taxon>
        <taxon>Ecdysozoa</taxon>
        <taxon>Arthropoda</taxon>
        <taxon>Hexapoda</taxon>
        <taxon>Insecta</taxon>
        <taxon>Pterygota</taxon>
        <taxon>Neoptera</taxon>
        <taxon>Endopterygota</taxon>
        <taxon>Diptera</taxon>
        <taxon>Brachycera</taxon>
        <taxon>Muscomorpha</taxon>
        <taxon>Ephydroidea</taxon>
        <taxon>Drosophilidae</taxon>
        <taxon>Scaptodrosophila</taxon>
    </lineage>
</organism>
<dbReference type="AlphaFoldDB" id="A0A6J2UIU7"/>
<dbReference type="InterPro" id="IPR000301">
    <property type="entry name" value="Tetraspanin_animals"/>
</dbReference>
<dbReference type="OrthoDB" id="71600at2759"/>
<name>A0A6J2UIU7_DROLE</name>
<evidence type="ECO:0000256" key="4">
    <source>
        <dbReference type="ARBA" id="ARBA00022989"/>
    </source>
</evidence>
<dbReference type="Pfam" id="PF00335">
    <property type="entry name" value="Tetraspanin"/>
    <property type="match status" value="1"/>
</dbReference>
<dbReference type="GeneID" id="115634032"/>
<feature type="transmembrane region" description="Helical" evidence="7">
    <location>
        <begin position="7"/>
        <end position="32"/>
    </location>
</feature>
<evidence type="ECO:0000256" key="5">
    <source>
        <dbReference type="ARBA" id="ARBA00023136"/>
    </source>
</evidence>